<dbReference type="RefSeq" id="WP_025400259.1">
    <property type="nucleotide sequence ID" value="NZ_CP005690.1"/>
</dbReference>
<name>W5T5A9_BORHE</name>
<reference evidence="1" key="1">
    <citation type="submission" date="2013-04" db="EMBL/GenBank/DDBJ databases">
        <title>Comparative Genomics of Relapsing Fever Spirochetes.</title>
        <authorList>
            <person name="Schwan T.G."/>
            <person name="Raffel S.J."/>
            <person name="Porcella S.F."/>
            <person name="Martens C.A."/>
            <person name="Bruno D.P."/>
            <person name="Ricklefs S.M."/>
            <person name="Barbian K.B."/>
        </authorList>
    </citation>
    <scope>NUCLEOTIDE SEQUENCE</scope>
    <source>
        <strain evidence="1">MTW</strain>
        <plasmid evidence="1">unnamed</plasmid>
    </source>
</reference>
<proteinExistence type="predicted"/>
<organism evidence="1">
    <name type="scientific">Borrelia hermsii MTW</name>
    <dbReference type="NCBI Taxonomy" id="1313291"/>
    <lineage>
        <taxon>Bacteria</taxon>
        <taxon>Pseudomonadati</taxon>
        <taxon>Spirochaetota</taxon>
        <taxon>Spirochaetia</taxon>
        <taxon>Spirochaetales</taxon>
        <taxon>Borreliaceae</taxon>
        <taxon>Borrelia</taxon>
    </lineage>
</organism>
<dbReference type="Gene3D" id="1.10.3160.10">
    <property type="entry name" value="Bbcrasp-1"/>
    <property type="match status" value="1"/>
</dbReference>
<keyword evidence="1" id="KW-0614">Plasmid</keyword>
<geneLocation type="plasmid" evidence="1">
    <name>unnamed</name>
</geneLocation>
<dbReference type="EMBL" id="CP005690">
    <property type="protein sequence ID" value="AHH14520.1"/>
    <property type="molecule type" value="Genomic_DNA"/>
</dbReference>
<protein>
    <submittedName>
        <fullName evidence="1">Antigen P35</fullName>
    </submittedName>
</protein>
<dbReference type="Pfam" id="PF05714">
    <property type="entry name" value="PFam54_60"/>
    <property type="match status" value="1"/>
</dbReference>
<gene>
    <name evidence="1" type="ORF">BHW_0027200</name>
</gene>
<dbReference type="InterPro" id="IPR008421">
    <property type="entry name" value="Borrelia_lipoprotein_PFam54/60"/>
</dbReference>
<evidence type="ECO:0000313" key="1">
    <source>
        <dbReference type="EMBL" id="AHH14520.1"/>
    </source>
</evidence>
<dbReference type="AlphaFoldDB" id="W5T5A9"/>
<sequence length="271" mass="31589">MKHKHIFSITFILPLLALIGCNPSHKSNGTLNTAQKDIFSKKSLRIKNILNARRNLINKIKNKVTTDITLIKTHEKDIIKESTAQLGIQCAIFDEIHYQNVVVHASNKIYPIDKYKIKLFHASLNYNIIRLKWLGEILIQMQAPNTKKGNKLYKAIINTGREYYQKPFEALINQINIEQDNLTLLHVKQLTNIINNLDTIENLRKIWIAFVDNIINDYRTDADIKNNSIKLLEHIITKYIKIEDKINSIKDIAHKTNKILKTIKHNYYINQ</sequence>
<dbReference type="PROSITE" id="PS51257">
    <property type="entry name" value="PROKAR_LIPOPROTEIN"/>
    <property type="match status" value="1"/>
</dbReference>
<accession>W5T5A9</accession>
<dbReference type="HOGENOM" id="CLU_084415_0_0_12"/>